<evidence type="ECO:0000313" key="2">
    <source>
        <dbReference type="EMBL" id="QMU97165.1"/>
    </source>
</evidence>
<protein>
    <recommendedName>
        <fullName evidence="4">Cupin domain-containing protein</fullName>
    </recommendedName>
</protein>
<feature type="region of interest" description="Disordered" evidence="1">
    <location>
        <begin position="136"/>
        <end position="156"/>
    </location>
</feature>
<dbReference type="InterPro" id="IPR014710">
    <property type="entry name" value="RmlC-like_jellyroll"/>
</dbReference>
<name>A0A7D8AJ43_9MICO</name>
<organism evidence="2 3">
    <name type="scientific">Microbacterium esteraromaticum</name>
    <dbReference type="NCBI Taxonomy" id="57043"/>
    <lineage>
        <taxon>Bacteria</taxon>
        <taxon>Bacillati</taxon>
        <taxon>Actinomycetota</taxon>
        <taxon>Actinomycetes</taxon>
        <taxon>Micrococcales</taxon>
        <taxon>Microbacteriaceae</taxon>
        <taxon>Microbacterium</taxon>
    </lineage>
</organism>
<proteinExistence type="predicted"/>
<dbReference type="AlphaFoldDB" id="A0A7D8AJ43"/>
<evidence type="ECO:0000313" key="3">
    <source>
        <dbReference type="Proteomes" id="UP000515708"/>
    </source>
</evidence>
<dbReference type="Proteomes" id="UP000515708">
    <property type="component" value="Chromosome"/>
</dbReference>
<sequence>MVTFGEVAVETPQGRFHLQRRDWLEIPEEGVIVSNNGATQAELVWVAGHWSSTVRMEICLFTPEMPCDYHYHDSDEYWIVFRGHFTLDYDSRRFGMRPGLMLAAGMGYEHGATAPEEHFQAVVIATQLEGRSRDGHLERAHHGDPTPNREVPASLLDASPFLQAD</sequence>
<dbReference type="Gene3D" id="2.60.120.10">
    <property type="entry name" value="Jelly Rolls"/>
    <property type="match status" value="1"/>
</dbReference>
<dbReference type="SUPFAM" id="SSF51182">
    <property type="entry name" value="RmlC-like cupins"/>
    <property type="match status" value="1"/>
</dbReference>
<reference evidence="2 3" key="1">
    <citation type="journal article" date="2020" name="Front. Microbiol.">
        <title>Design of Bacterial Strain-Specific qPCR Assays Using NGS Data and Publicly Available Resources and Its Application to Track Biocontrol Strains.</title>
        <authorList>
            <person name="Hernandez I."/>
            <person name="Sant C."/>
            <person name="Martinez R."/>
            <person name="Fernandez C."/>
        </authorList>
    </citation>
    <scope>NUCLEOTIDE SEQUENCE [LARGE SCALE GENOMIC DNA]</scope>
    <source>
        <strain evidence="2 3">B24</strain>
    </source>
</reference>
<dbReference type="EMBL" id="CP043732">
    <property type="protein sequence ID" value="QMU97165.1"/>
    <property type="molecule type" value="Genomic_DNA"/>
</dbReference>
<dbReference type="InterPro" id="IPR011051">
    <property type="entry name" value="RmlC_Cupin_sf"/>
</dbReference>
<accession>A0A7D8AJ43</accession>
<evidence type="ECO:0000256" key="1">
    <source>
        <dbReference type="SAM" id="MobiDB-lite"/>
    </source>
</evidence>
<dbReference type="RefSeq" id="WP_182252169.1">
    <property type="nucleotide sequence ID" value="NZ_CP043732.1"/>
</dbReference>
<evidence type="ECO:0008006" key="4">
    <source>
        <dbReference type="Google" id="ProtNLM"/>
    </source>
</evidence>
<gene>
    <name evidence="2" type="ORF">FVO59_07960</name>
</gene>